<dbReference type="RefSeq" id="WP_133295846.1">
    <property type="nucleotide sequence ID" value="NZ_JAWZVU010000337.1"/>
</dbReference>
<name>A0AAW9F2E3_AERCA</name>
<protein>
    <submittedName>
        <fullName evidence="1">Lipopolysaccharide kinase InaA family protein</fullName>
    </submittedName>
</protein>
<dbReference type="Pfam" id="PF06293">
    <property type="entry name" value="Kdo"/>
    <property type="match status" value="1"/>
</dbReference>
<dbReference type="AlphaFoldDB" id="A0AAW9F2E3"/>
<dbReference type="GO" id="GO:0016301">
    <property type="term" value="F:kinase activity"/>
    <property type="evidence" value="ECO:0007669"/>
    <property type="project" value="UniProtKB-KW"/>
</dbReference>
<accession>A0AAW9F2E3</accession>
<keyword evidence="1" id="KW-0808">Transferase</keyword>
<evidence type="ECO:0000313" key="2">
    <source>
        <dbReference type="Proteomes" id="UP001277183"/>
    </source>
</evidence>
<dbReference type="InterPro" id="IPR011009">
    <property type="entry name" value="Kinase-like_dom_sf"/>
</dbReference>
<comment type="caution">
    <text evidence="1">The sequence shown here is derived from an EMBL/GenBank/DDBJ whole genome shotgun (WGS) entry which is preliminary data.</text>
</comment>
<reference evidence="1" key="1">
    <citation type="submission" date="2023-11" db="EMBL/GenBank/DDBJ databases">
        <title>WGS of Aeromonas in Northern Israel.</title>
        <authorList>
            <person name="Hershko Y."/>
        </authorList>
    </citation>
    <scope>NUCLEOTIDE SEQUENCE</scope>
    <source>
        <strain evidence="1">77416</strain>
    </source>
</reference>
<evidence type="ECO:0000313" key="1">
    <source>
        <dbReference type="EMBL" id="MDX7723490.1"/>
    </source>
</evidence>
<dbReference type="Proteomes" id="UP001277183">
    <property type="component" value="Unassembled WGS sequence"/>
</dbReference>
<proteinExistence type="predicted"/>
<dbReference type="Gene3D" id="1.10.510.10">
    <property type="entry name" value="Transferase(Phosphotransferase) domain 1"/>
    <property type="match status" value="1"/>
</dbReference>
<dbReference type="EMBL" id="JAWZVU010000337">
    <property type="protein sequence ID" value="MDX7723490.1"/>
    <property type="molecule type" value="Genomic_DNA"/>
</dbReference>
<sequence length="248" mass="28873">MQITHHLLLNPMMLTTLNLHGKKYYYLLLHDQLGLAHWSLQQTELTRQLEHIASSQFWLHPASNTLCKIVPDKYPRWTLGWLCRDLLNKRLIGHIDAFRELQSNRRLHKAGLRVVPCKAAGIALNPLNPRASFLAVRYLTDHHSGEDYFQRSDEAGRLSLLHRLAQDIDHLARHGYYHRDLHLGNMMISPCGHIVWIDTHVRRLPSNLERRRQVILSSLEPGKLFGQFYRDYLLVQLRSLANAPQSLP</sequence>
<dbReference type="SUPFAM" id="SSF56112">
    <property type="entry name" value="Protein kinase-like (PK-like)"/>
    <property type="match status" value="1"/>
</dbReference>
<gene>
    <name evidence="1" type="ORF">SJS77_24295</name>
</gene>
<keyword evidence="1" id="KW-0418">Kinase</keyword>
<organism evidence="1 2">
    <name type="scientific">Aeromonas caviae</name>
    <name type="common">Aeromonas punctata</name>
    <dbReference type="NCBI Taxonomy" id="648"/>
    <lineage>
        <taxon>Bacteria</taxon>
        <taxon>Pseudomonadati</taxon>
        <taxon>Pseudomonadota</taxon>
        <taxon>Gammaproteobacteria</taxon>
        <taxon>Aeromonadales</taxon>
        <taxon>Aeromonadaceae</taxon>
        <taxon>Aeromonas</taxon>
    </lineage>
</organism>